<dbReference type="PANTHER" id="PTHR43741:SF4">
    <property type="entry name" value="FMN-DEPENDENT NADH:QUINONE OXIDOREDUCTASE"/>
    <property type="match status" value="1"/>
</dbReference>
<comment type="catalytic activity">
    <reaction evidence="6">
        <text>2 a quinone + NADH + H(+) = 2 a 1,4-benzosemiquinone + NAD(+)</text>
        <dbReference type="Rhea" id="RHEA:65952"/>
        <dbReference type="ChEBI" id="CHEBI:15378"/>
        <dbReference type="ChEBI" id="CHEBI:57540"/>
        <dbReference type="ChEBI" id="CHEBI:57945"/>
        <dbReference type="ChEBI" id="CHEBI:132124"/>
        <dbReference type="ChEBI" id="CHEBI:134225"/>
    </reaction>
</comment>
<feature type="binding site" evidence="6">
    <location>
        <position position="10"/>
    </location>
    <ligand>
        <name>FMN</name>
        <dbReference type="ChEBI" id="CHEBI:58210"/>
    </ligand>
</feature>
<comment type="cofactor">
    <cofactor evidence="6">
        <name>FMN</name>
        <dbReference type="ChEBI" id="CHEBI:58210"/>
    </cofactor>
    <text evidence="6">Binds 1 FMN per subunit.</text>
</comment>
<dbReference type="EC" id="1.7.1.17" evidence="6"/>
<evidence type="ECO:0000256" key="1">
    <source>
        <dbReference type="ARBA" id="ARBA00022630"/>
    </source>
</evidence>
<keyword evidence="2 6" id="KW-0288">FMN</keyword>
<dbReference type="Gene3D" id="3.40.50.360">
    <property type="match status" value="1"/>
</dbReference>
<feature type="binding site" evidence="6">
    <location>
        <begin position="16"/>
        <end position="18"/>
    </location>
    <ligand>
        <name>FMN</name>
        <dbReference type="ChEBI" id="CHEBI:58210"/>
    </ligand>
</feature>
<proteinExistence type="inferred from homology"/>
<dbReference type="InterPro" id="IPR050104">
    <property type="entry name" value="FMN-dep_NADH:Q_OxRdtase_AzoR1"/>
</dbReference>
<comment type="catalytic activity">
    <reaction evidence="5">
        <text>N,N-dimethyl-1,4-phenylenediamine + anthranilate + 2 NAD(+) = 2-(4-dimethylaminophenyl)diazenylbenzoate + 2 NADH + 2 H(+)</text>
        <dbReference type="Rhea" id="RHEA:55872"/>
        <dbReference type="ChEBI" id="CHEBI:15378"/>
        <dbReference type="ChEBI" id="CHEBI:15783"/>
        <dbReference type="ChEBI" id="CHEBI:16567"/>
        <dbReference type="ChEBI" id="CHEBI:57540"/>
        <dbReference type="ChEBI" id="CHEBI:57945"/>
        <dbReference type="ChEBI" id="CHEBI:71579"/>
        <dbReference type="EC" id="1.7.1.17"/>
    </reaction>
    <physiologicalReaction direction="right-to-left" evidence="5">
        <dbReference type="Rhea" id="RHEA:55874"/>
    </physiologicalReaction>
</comment>
<dbReference type="GO" id="GO:0016652">
    <property type="term" value="F:oxidoreductase activity, acting on NAD(P)H as acceptor"/>
    <property type="evidence" value="ECO:0007669"/>
    <property type="project" value="UniProtKB-UniRule"/>
</dbReference>
<keyword evidence="4 6" id="KW-0520">NAD</keyword>
<dbReference type="InterPro" id="IPR029039">
    <property type="entry name" value="Flavoprotein-like_sf"/>
</dbReference>
<dbReference type="EMBL" id="VNIQ01000001">
    <property type="protein sequence ID" value="TYQ07723.1"/>
    <property type="molecule type" value="Genomic_DNA"/>
</dbReference>
<evidence type="ECO:0000256" key="5">
    <source>
        <dbReference type="ARBA" id="ARBA00048542"/>
    </source>
</evidence>
<dbReference type="EC" id="1.6.5.-" evidence="6"/>
<evidence type="ECO:0000259" key="7">
    <source>
        <dbReference type="Pfam" id="PF02525"/>
    </source>
</evidence>
<feature type="domain" description="Flavodoxin-like fold" evidence="7">
    <location>
        <begin position="4"/>
        <end position="181"/>
    </location>
</feature>
<evidence type="ECO:0000256" key="3">
    <source>
        <dbReference type="ARBA" id="ARBA00023002"/>
    </source>
</evidence>
<dbReference type="SUPFAM" id="SSF52218">
    <property type="entry name" value="Flavoproteins"/>
    <property type="match status" value="1"/>
</dbReference>
<dbReference type="HAMAP" id="MF_01216">
    <property type="entry name" value="Azoreductase_type1"/>
    <property type="match status" value="1"/>
</dbReference>
<dbReference type="AlphaFoldDB" id="A0A652YVJ8"/>
<dbReference type="GO" id="GO:0010181">
    <property type="term" value="F:FMN binding"/>
    <property type="evidence" value="ECO:0007669"/>
    <property type="project" value="UniProtKB-UniRule"/>
</dbReference>
<organism evidence="8">
    <name type="scientific">Nocardia globerula</name>
    <dbReference type="NCBI Taxonomy" id="1818"/>
    <lineage>
        <taxon>Bacteria</taxon>
        <taxon>Bacillati</taxon>
        <taxon>Actinomycetota</taxon>
        <taxon>Actinomycetes</taxon>
        <taxon>Mycobacteriales</taxon>
        <taxon>Nocardiaceae</taxon>
        <taxon>Nocardia</taxon>
    </lineage>
</organism>
<reference evidence="8" key="1">
    <citation type="submission" date="2019-07" db="EMBL/GenBank/DDBJ databases">
        <title>Genomic Encyclopedia of Type Strains, Phase IV (KMG-IV): sequencing the most valuable type-strain genomes for metagenomic binning, comparative biology and taxonomic classification.</title>
        <authorList>
            <person name="Goeker M."/>
        </authorList>
    </citation>
    <scope>NUCLEOTIDE SEQUENCE</scope>
    <source>
        <strain evidence="8">DSM 44596</strain>
    </source>
</reference>
<comment type="function">
    <text evidence="6">Quinone reductase that provides resistance to thiol-specific stress caused by electrophilic quinones.</text>
</comment>
<name>A0A652YVJ8_NOCGL</name>
<keyword evidence="1 6" id="KW-0285">Flavoprotein</keyword>
<accession>A0A652YVJ8</accession>
<sequence>MPQLLHIDSSADLHTSTSRELTALFAQTWAEISPEHQVVGLDLHRDPLPHLSDAALHYAQRLRVAGEQPDADAEALQGRVIEQLAAADVVVIGAPMYNWSIPSTLKAWIDYVHVLGTTVPFDTPPAGTSAQPMAGKPVVIVSSRGNTYAPGSGNEGDDHTVPPLVQVLGVSMGMNVSVITAELTLAQRIPPMAPLIEQGKISLSAARDSLIDLARTLGA</sequence>
<dbReference type="PANTHER" id="PTHR43741">
    <property type="entry name" value="FMN-DEPENDENT NADH-AZOREDUCTASE 1"/>
    <property type="match status" value="1"/>
</dbReference>
<evidence type="ECO:0000313" key="8">
    <source>
        <dbReference type="EMBL" id="TYQ07723.1"/>
    </source>
</evidence>
<dbReference type="InterPro" id="IPR003680">
    <property type="entry name" value="Flavodoxin_fold"/>
</dbReference>
<comment type="caution">
    <text evidence="8">The sequence shown here is derived from an EMBL/GenBank/DDBJ whole genome shotgun (WGS) entry which is preliminary data.</text>
</comment>
<comment type="caution">
    <text evidence="6">Lacks conserved residue(s) required for the propagation of feature annotation.</text>
</comment>
<dbReference type="GO" id="GO:0009055">
    <property type="term" value="F:electron transfer activity"/>
    <property type="evidence" value="ECO:0007669"/>
    <property type="project" value="UniProtKB-UniRule"/>
</dbReference>
<dbReference type="Pfam" id="PF02525">
    <property type="entry name" value="Flavodoxin_2"/>
    <property type="match status" value="1"/>
</dbReference>
<protein>
    <recommendedName>
        <fullName evidence="6">FMN dependent NADH:quinone oxidoreductase</fullName>
        <ecNumber evidence="6">1.6.5.-</ecNumber>
    </recommendedName>
    <alternativeName>
        <fullName evidence="6">Azo-dye reductase</fullName>
    </alternativeName>
    <alternativeName>
        <fullName evidence="6">FMN-dependent NADH-azo compound oxidoreductase</fullName>
    </alternativeName>
    <alternativeName>
        <fullName evidence="6">FMN-dependent NADH-azoreductase</fullName>
        <ecNumber evidence="6">1.7.1.17</ecNumber>
    </alternativeName>
</protein>
<keyword evidence="3 6" id="KW-0560">Oxidoreductase</keyword>
<gene>
    <name evidence="6" type="primary">azoR</name>
    <name evidence="8" type="ORF">FNL38_10188</name>
</gene>
<evidence type="ECO:0000256" key="2">
    <source>
        <dbReference type="ARBA" id="ARBA00022643"/>
    </source>
</evidence>
<comment type="similarity">
    <text evidence="6">Belongs to the azoreductase type 1 family.</text>
</comment>
<dbReference type="GO" id="GO:0016655">
    <property type="term" value="F:oxidoreductase activity, acting on NAD(P)H, quinone or similar compound as acceptor"/>
    <property type="evidence" value="ECO:0007669"/>
    <property type="project" value="InterPro"/>
</dbReference>
<comment type="subunit">
    <text evidence="6">Homodimer.</text>
</comment>
<comment type="function">
    <text evidence="6">Also exhibits azoreductase activity. Catalyzes the reductive cleavage of the azo bond in aromatic azo compounds to the corresponding amines.</text>
</comment>
<evidence type="ECO:0000256" key="4">
    <source>
        <dbReference type="ARBA" id="ARBA00023027"/>
    </source>
</evidence>
<dbReference type="InterPro" id="IPR023048">
    <property type="entry name" value="NADH:quinone_OxRdtase_FMN_depd"/>
</dbReference>
<evidence type="ECO:0000256" key="6">
    <source>
        <dbReference type="HAMAP-Rule" id="MF_01216"/>
    </source>
</evidence>